<protein>
    <submittedName>
        <fullName evidence="2">Uncharacterized protein</fullName>
    </submittedName>
</protein>
<evidence type="ECO:0000313" key="3">
    <source>
        <dbReference type="Proteomes" id="UP000094526"/>
    </source>
</evidence>
<proteinExistence type="predicted"/>
<feature type="compositionally biased region" description="Basic and acidic residues" evidence="1">
    <location>
        <begin position="30"/>
        <end position="41"/>
    </location>
</feature>
<evidence type="ECO:0000256" key="1">
    <source>
        <dbReference type="SAM" id="MobiDB-lite"/>
    </source>
</evidence>
<name>A0A1C1CXE8_9EURO</name>
<organism evidence="2 3">
    <name type="scientific">Cladophialophora carrionii</name>
    <dbReference type="NCBI Taxonomy" id="86049"/>
    <lineage>
        <taxon>Eukaryota</taxon>
        <taxon>Fungi</taxon>
        <taxon>Dikarya</taxon>
        <taxon>Ascomycota</taxon>
        <taxon>Pezizomycotina</taxon>
        <taxon>Eurotiomycetes</taxon>
        <taxon>Chaetothyriomycetidae</taxon>
        <taxon>Chaetothyriales</taxon>
        <taxon>Herpotrichiellaceae</taxon>
        <taxon>Cladophialophora</taxon>
    </lineage>
</organism>
<dbReference type="OrthoDB" id="10261951at2759"/>
<dbReference type="AlphaFoldDB" id="A0A1C1CXE8"/>
<dbReference type="EMBL" id="LGRB01000008">
    <property type="protein sequence ID" value="OCT53146.1"/>
    <property type="molecule type" value="Genomic_DNA"/>
</dbReference>
<dbReference type="VEuPathDB" id="FungiDB:CLCR_10197"/>
<dbReference type="InterPro" id="IPR021833">
    <property type="entry name" value="DUF3425"/>
</dbReference>
<evidence type="ECO:0000313" key="2">
    <source>
        <dbReference type="EMBL" id="OCT53146.1"/>
    </source>
</evidence>
<dbReference type="PANTHER" id="PTHR38116">
    <property type="entry name" value="CHROMOSOME 7, WHOLE GENOME SHOTGUN SEQUENCE"/>
    <property type="match status" value="1"/>
</dbReference>
<sequence length="420" mass="48782">MPGRWVRDDSQSLFYLDDEDRIEAIAEAVTEPKWRQPDVRRQQRHTHTRARRLPLHQRGAKSVNDDPLVRNQKSPNDRHVASSPRREPELEDDCDEIILRNSILKRKRSLVYADRTSLLDQPFVRPLSGLNLVMGYNTSLPRSRMDMYITVLRQLVRCCSERSVLGHDLQRAITAEAVLWAVREAWPAAEGYWNLTATFRGFLYAELWRNFPCERSYTQLPPAYRPTRAQLAIPHSPMIDWMPWPDVRDMAIKFQDQIDLDDLFRVAIHNLVAHRRGLGRRRQSFQQDVLEPSPRIIEEVNDETSFRVWDVVCLENVRSTNPLAAEPGLEKKPVLRTPELRALSRAYDLQYDEFDTQKLDDGFFEAYPCLYADTAASGWKVRSFPNLRQVDVGRPVTLTRPAVFRLKSKIEALVGAPIEL</sequence>
<keyword evidence="3" id="KW-1185">Reference proteome</keyword>
<feature type="compositionally biased region" description="Basic residues" evidence="1">
    <location>
        <begin position="42"/>
        <end position="59"/>
    </location>
</feature>
<dbReference type="eggNOG" id="ENOG502RQQV">
    <property type="taxonomic scope" value="Eukaryota"/>
</dbReference>
<reference evidence="3" key="1">
    <citation type="submission" date="2015-07" db="EMBL/GenBank/DDBJ databases">
        <authorList>
            <person name="Teixeira M.M."/>
            <person name="Souza R.C."/>
            <person name="Almeida L.G."/>
            <person name="Vicente V.A."/>
            <person name="de Hoog S."/>
            <person name="Bocca A.L."/>
            <person name="de Almeida S.R."/>
            <person name="Vasconcelos A.T."/>
            <person name="Felipe M.S."/>
        </authorList>
    </citation>
    <scope>NUCLEOTIDE SEQUENCE [LARGE SCALE GENOMIC DNA]</scope>
    <source>
        <strain evidence="3">KSF</strain>
    </source>
</reference>
<dbReference type="VEuPathDB" id="FungiDB:G647_00118"/>
<feature type="compositionally biased region" description="Basic and acidic residues" evidence="1">
    <location>
        <begin position="75"/>
        <end position="88"/>
    </location>
</feature>
<comment type="caution">
    <text evidence="2">The sequence shown here is derived from an EMBL/GenBank/DDBJ whole genome shotgun (WGS) entry which is preliminary data.</text>
</comment>
<feature type="region of interest" description="Disordered" evidence="1">
    <location>
        <begin position="28"/>
        <end position="88"/>
    </location>
</feature>
<dbReference type="PANTHER" id="PTHR38116:SF9">
    <property type="entry name" value="BZIP DOMAIN-CONTAINING PROTEIN"/>
    <property type="match status" value="1"/>
</dbReference>
<dbReference type="Proteomes" id="UP000094526">
    <property type="component" value="Unassembled WGS sequence"/>
</dbReference>
<dbReference type="Pfam" id="PF11905">
    <property type="entry name" value="DUF3425"/>
    <property type="match status" value="1"/>
</dbReference>
<accession>A0A1C1CXE8</accession>
<gene>
    <name evidence="2" type="ORF">CLCR_10197</name>
</gene>